<evidence type="ECO:0000313" key="2">
    <source>
        <dbReference type="Proteomes" id="UP000605361"/>
    </source>
</evidence>
<proteinExistence type="predicted"/>
<dbReference type="Proteomes" id="UP000605361">
    <property type="component" value="Unassembled WGS sequence"/>
</dbReference>
<dbReference type="InterPro" id="IPR036291">
    <property type="entry name" value="NAD(P)-bd_dom_sf"/>
</dbReference>
<accession>A0A931A5Z8</accession>
<protein>
    <submittedName>
        <fullName evidence="1">Ornithine cyclodeaminase family protein</fullName>
    </submittedName>
</protein>
<reference evidence="1" key="1">
    <citation type="submission" date="2020-11" db="EMBL/GenBank/DDBJ databases">
        <title>Whole-genome analyses of Nonomuraea sp. K274.</title>
        <authorList>
            <person name="Veyisoglu A."/>
        </authorList>
    </citation>
    <scope>NUCLEOTIDE SEQUENCE</scope>
    <source>
        <strain evidence="1">K274</strain>
    </source>
</reference>
<dbReference type="AlphaFoldDB" id="A0A931A5Z8"/>
<dbReference type="EMBL" id="JADOGI010000012">
    <property type="protein sequence ID" value="MBF8185349.1"/>
    <property type="molecule type" value="Genomic_DNA"/>
</dbReference>
<dbReference type="InterPro" id="IPR003462">
    <property type="entry name" value="ODC_Mu_crystall"/>
</dbReference>
<dbReference type="GO" id="GO:0005737">
    <property type="term" value="C:cytoplasm"/>
    <property type="evidence" value="ECO:0007669"/>
    <property type="project" value="TreeGrafter"/>
</dbReference>
<dbReference type="Pfam" id="PF02423">
    <property type="entry name" value="OCD_Mu_crystall"/>
    <property type="match status" value="1"/>
</dbReference>
<dbReference type="Gene3D" id="3.40.50.720">
    <property type="entry name" value="NAD(P)-binding Rossmann-like Domain"/>
    <property type="match status" value="1"/>
</dbReference>
<organism evidence="1 2">
    <name type="scientific">Nonomuraea cypriaca</name>
    <dbReference type="NCBI Taxonomy" id="1187855"/>
    <lineage>
        <taxon>Bacteria</taxon>
        <taxon>Bacillati</taxon>
        <taxon>Actinomycetota</taxon>
        <taxon>Actinomycetes</taxon>
        <taxon>Streptosporangiales</taxon>
        <taxon>Streptosporangiaceae</taxon>
        <taxon>Nonomuraea</taxon>
    </lineage>
</organism>
<keyword evidence="2" id="KW-1185">Reference proteome</keyword>
<dbReference type="PANTHER" id="PTHR13812">
    <property type="entry name" value="KETIMINE REDUCTASE MU-CRYSTALLIN"/>
    <property type="match status" value="1"/>
</dbReference>
<dbReference type="Gene3D" id="3.30.1780.10">
    <property type="entry name" value="ornithine cyclodeaminase, domain 1"/>
    <property type="match status" value="1"/>
</dbReference>
<gene>
    <name evidence="1" type="ORF">ITP53_06275</name>
</gene>
<sequence length="308" mass="31452">MGIPMIVDASGPVLSEAAVQALVREAFAQLAAGRAVQPQQVVTDLPDGGDVIAYQAVLADAGVYAVKVSPYLPQPQGKAIVTAWTLLLSTRTGQPLLLADAGRLTTERTAATTALAIDLLSRSDARSLAVVGLGPVGRAHLRHARAVRAFDDVRLYSRTATEADLDGLAGLGEVRLAGTADEAAEGADVVLLCTSAAAPVIDVRRLSPGTLVTSISTNAPMAHEIDPAALPDLDVYADHAPGAYAAAGDMRIATAEHGFTLQAIRGDLAGLVSGSAPAPTGDKPVFFRSVGLGIEDAAVALAVLETLS</sequence>
<dbReference type="InterPro" id="IPR023401">
    <property type="entry name" value="ODC_N"/>
</dbReference>
<dbReference type="PIRSF" id="PIRSF001439">
    <property type="entry name" value="CryM"/>
    <property type="match status" value="1"/>
</dbReference>
<name>A0A931A5Z8_9ACTN</name>
<dbReference type="RefSeq" id="WP_195894332.1">
    <property type="nucleotide sequence ID" value="NZ_JADOGI010000012.1"/>
</dbReference>
<evidence type="ECO:0000313" key="1">
    <source>
        <dbReference type="EMBL" id="MBF8185349.1"/>
    </source>
</evidence>
<dbReference type="PANTHER" id="PTHR13812:SF19">
    <property type="entry name" value="KETIMINE REDUCTASE MU-CRYSTALLIN"/>
    <property type="match status" value="1"/>
</dbReference>
<comment type="caution">
    <text evidence="1">The sequence shown here is derived from an EMBL/GenBank/DDBJ whole genome shotgun (WGS) entry which is preliminary data.</text>
</comment>
<dbReference type="SUPFAM" id="SSF51735">
    <property type="entry name" value="NAD(P)-binding Rossmann-fold domains"/>
    <property type="match status" value="1"/>
</dbReference>